<evidence type="ECO:0000256" key="4">
    <source>
        <dbReference type="ARBA" id="ARBA00022840"/>
    </source>
</evidence>
<keyword evidence="3" id="KW-0547">Nucleotide-binding</keyword>
<evidence type="ECO:0008006" key="7">
    <source>
        <dbReference type="Google" id="ProtNLM"/>
    </source>
</evidence>
<dbReference type="GO" id="GO:0000731">
    <property type="term" value="P:DNA synthesis involved in DNA repair"/>
    <property type="evidence" value="ECO:0007669"/>
    <property type="project" value="TreeGrafter"/>
</dbReference>
<dbReference type="GO" id="GO:0006260">
    <property type="term" value="P:DNA replication"/>
    <property type="evidence" value="ECO:0007669"/>
    <property type="project" value="UniProtKB-KW"/>
</dbReference>
<comment type="caution">
    <text evidence="6">The sequence shown here is derived from an EMBL/GenBank/DDBJ whole genome shotgun (WGS) entry which is preliminary data.</text>
</comment>
<evidence type="ECO:0000313" key="6">
    <source>
        <dbReference type="EMBL" id="GAI89829.1"/>
    </source>
</evidence>
<protein>
    <recommendedName>
        <fullName evidence="7">DNA replication and repair protein RecF</fullName>
    </recommendedName>
</protein>
<feature type="non-terminal residue" evidence="6">
    <location>
        <position position="276"/>
    </location>
</feature>
<reference evidence="6" key="1">
    <citation type="journal article" date="2014" name="Front. Microbiol.">
        <title>High frequency of phylogenetically diverse reductive dehalogenase-homologous genes in deep subseafloor sedimentary metagenomes.</title>
        <authorList>
            <person name="Kawai M."/>
            <person name="Futagami T."/>
            <person name="Toyoda A."/>
            <person name="Takaki Y."/>
            <person name="Nishi S."/>
            <person name="Hori S."/>
            <person name="Arai W."/>
            <person name="Tsubouchi T."/>
            <person name="Morono Y."/>
            <person name="Uchiyama I."/>
            <person name="Ito T."/>
            <person name="Fujiyama A."/>
            <person name="Inagaki F."/>
            <person name="Takami H."/>
        </authorList>
    </citation>
    <scope>NUCLEOTIDE SEQUENCE</scope>
    <source>
        <strain evidence="6">Expedition CK06-06</strain>
    </source>
</reference>
<dbReference type="InterPro" id="IPR027417">
    <property type="entry name" value="P-loop_NTPase"/>
</dbReference>
<dbReference type="GO" id="GO:0003697">
    <property type="term" value="F:single-stranded DNA binding"/>
    <property type="evidence" value="ECO:0007669"/>
    <property type="project" value="InterPro"/>
</dbReference>
<keyword evidence="2" id="KW-0235">DNA replication</keyword>
<dbReference type="PANTHER" id="PTHR32182">
    <property type="entry name" value="DNA REPLICATION AND REPAIR PROTEIN RECF"/>
    <property type="match status" value="1"/>
</dbReference>
<evidence type="ECO:0000256" key="2">
    <source>
        <dbReference type="ARBA" id="ARBA00022705"/>
    </source>
</evidence>
<dbReference type="Gene3D" id="1.20.1050.90">
    <property type="entry name" value="RecF/RecN/SMC, N-terminal domain"/>
    <property type="match status" value="1"/>
</dbReference>
<dbReference type="PANTHER" id="PTHR32182:SF0">
    <property type="entry name" value="DNA REPLICATION AND REPAIR PROTEIN RECF"/>
    <property type="match status" value="1"/>
</dbReference>
<dbReference type="NCBIfam" id="TIGR00611">
    <property type="entry name" value="recf"/>
    <property type="match status" value="1"/>
</dbReference>
<dbReference type="HAMAP" id="MF_00365">
    <property type="entry name" value="RecF"/>
    <property type="match status" value="1"/>
</dbReference>
<evidence type="ECO:0000256" key="1">
    <source>
        <dbReference type="ARBA" id="ARBA00022490"/>
    </source>
</evidence>
<proteinExistence type="inferred from homology"/>
<dbReference type="InterPro" id="IPR001238">
    <property type="entry name" value="DNA-binding_RecF"/>
</dbReference>
<dbReference type="SUPFAM" id="SSF52540">
    <property type="entry name" value="P-loop containing nucleoside triphosphate hydrolases"/>
    <property type="match status" value="1"/>
</dbReference>
<dbReference type="InterPro" id="IPR042174">
    <property type="entry name" value="RecF_2"/>
</dbReference>
<organism evidence="6">
    <name type="scientific">marine sediment metagenome</name>
    <dbReference type="NCBI Taxonomy" id="412755"/>
    <lineage>
        <taxon>unclassified sequences</taxon>
        <taxon>metagenomes</taxon>
        <taxon>ecological metagenomes</taxon>
    </lineage>
</organism>
<dbReference type="GO" id="GO:0006302">
    <property type="term" value="P:double-strand break repair"/>
    <property type="evidence" value="ECO:0007669"/>
    <property type="project" value="TreeGrafter"/>
</dbReference>
<dbReference type="InterPro" id="IPR018078">
    <property type="entry name" value="DNA-binding_RecF_CS"/>
</dbReference>
<feature type="non-terminal residue" evidence="6">
    <location>
        <position position="1"/>
    </location>
</feature>
<dbReference type="PROSITE" id="PS00618">
    <property type="entry name" value="RECF_2"/>
    <property type="match status" value="1"/>
</dbReference>
<dbReference type="Gene3D" id="3.40.50.300">
    <property type="entry name" value="P-loop containing nucleotide triphosphate hydrolases"/>
    <property type="match status" value="1"/>
</dbReference>
<dbReference type="GO" id="GO:0005524">
    <property type="term" value="F:ATP binding"/>
    <property type="evidence" value="ECO:0007669"/>
    <property type="project" value="UniProtKB-KW"/>
</dbReference>
<sequence length="276" mass="31991">IFSPDDLRIIKAGPGERRNFLDSILEKIYRGFYSLRLQYHKILMQRNSLLKSIKGKAGDSHLGTIEVWNENLVKYGIEIIEKRLDLMDAVREKFREYTGDFFKGMDSGIEYIFSWDRAEGMSRFNDSAYTGPGSGHERNVACSRDDLREIFSKKLNENFRRDIAFKTTTIGPHRDDLIIFFDGKDIRSFGSQGQQRIASVSLKLCELHILKDKLDTEPVLLLDDVLSELDIERRKKLVKVINERFQTFVTATNISYLDKLDIDFGSRFLVSENNIN</sequence>
<dbReference type="AlphaFoldDB" id="X1UBT8"/>
<dbReference type="EMBL" id="BARW01018955">
    <property type="protein sequence ID" value="GAI89829.1"/>
    <property type="molecule type" value="Genomic_DNA"/>
</dbReference>
<name>X1UBT8_9ZZZZ</name>
<keyword evidence="5" id="KW-0238">DNA-binding</keyword>
<evidence type="ECO:0000256" key="5">
    <source>
        <dbReference type="ARBA" id="ARBA00023125"/>
    </source>
</evidence>
<keyword evidence="4" id="KW-0067">ATP-binding</keyword>
<accession>X1UBT8</accession>
<evidence type="ECO:0000256" key="3">
    <source>
        <dbReference type="ARBA" id="ARBA00022741"/>
    </source>
</evidence>
<keyword evidence="1" id="KW-0963">Cytoplasm</keyword>
<gene>
    <name evidence="6" type="ORF">S12H4_32340</name>
</gene>